<protein>
    <submittedName>
        <fullName evidence="1">RHS repeat-associated core domain-containing protein</fullName>
    </submittedName>
</protein>
<organism evidence="1 2">
    <name type="scientific">Arcicella gelida</name>
    <dbReference type="NCBI Taxonomy" id="2984195"/>
    <lineage>
        <taxon>Bacteria</taxon>
        <taxon>Pseudomonadati</taxon>
        <taxon>Bacteroidota</taxon>
        <taxon>Cytophagia</taxon>
        <taxon>Cytophagales</taxon>
        <taxon>Flectobacillaceae</taxon>
        <taxon>Arcicella</taxon>
    </lineage>
</organism>
<dbReference type="NCBIfam" id="TIGR03696">
    <property type="entry name" value="Rhs_assc_core"/>
    <property type="match status" value="1"/>
</dbReference>
<keyword evidence="2" id="KW-1185">Reference proteome</keyword>
<reference evidence="1 2" key="1">
    <citation type="submission" date="2023-12" db="EMBL/GenBank/DDBJ databases">
        <title>Novel species of the genus Arcicella isolated from rivers.</title>
        <authorList>
            <person name="Lu H."/>
        </authorList>
    </citation>
    <scope>NUCLEOTIDE SEQUENCE [LARGE SCALE GENOMIC DNA]</scope>
    <source>
        <strain evidence="1 2">DC2W</strain>
    </source>
</reference>
<accession>A0ABU5S8S4</accession>
<dbReference type="InterPro" id="IPR022385">
    <property type="entry name" value="Rhs_assc_core"/>
</dbReference>
<evidence type="ECO:0000313" key="2">
    <source>
        <dbReference type="Proteomes" id="UP001303899"/>
    </source>
</evidence>
<comment type="caution">
    <text evidence="1">The sequence shown here is derived from an EMBL/GenBank/DDBJ whole genome shotgun (WGS) entry which is preliminary data.</text>
</comment>
<dbReference type="PANTHER" id="PTHR32305:SF15">
    <property type="entry name" value="PROTEIN RHSA-RELATED"/>
    <property type="match status" value="1"/>
</dbReference>
<name>A0ABU5S8S4_9BACT</name>
<dbReference type="InterPro" id="IPR050708">
    <property type="entry name" value="T6SS_VgrG/RHS"/>
</dbReference>
<evidence type="ECO:0000313" key="1">
    <source>
        <dbReference type="EMBL" id="MEA5404877.1"/>
    </source>
</evidence>
<dbReference type="Proteomes" id="UP001303899">
    <property type="component" value="Unassembled WGS sequence"/>
</dbReference>
<gene>
    <name evidence="1" type="ORF">VB776_18220</name>
</gene>
<dbReference type="PANTHER" id="PTHR32305">
    <property type="match status" value="1"/>
</dbReference>
<dbReference type="EMBL" id="JAYGIL010000026">
    <property type="protein sequence ID" value="MEA5404877.1"/>
    <property type="molecule type" value="Genomic_DNA"/>
</dbReference>
<proteinExistence type="predicted"/>
<sequence length="435" mass="47809">MGYKSPNGGNDFVYDANGNLTNDADKGIGINYNVLNLVRQVTGSTSQSYLYDGTGAKLAQHNGTSWKAYMGAGEYVGGKLYRMATSEGYIMPNPSYVPGSSVGKYNYFYSLKDHLGNVRAVVVDDKDATQVQITDYTAFGVAISSDVSKNKYLYNGKELQDGTNWLDYGARMYQPEIGRWMGVDPMAEKSYTWSPYHYAGNSPILNIDPDGKDWYQYNGNTIWREGSGEYKDADGNVYKNIGTSYTNRIDAHFSINYGNSPNAESITITAVDESFYVNQYEPNEIQCLAACDQMKNNAGFSKIPRNGKEGVVETGTDGRAGEGNTNLLINTEAMKKRIANGEPVTIGTDYKKGDTGNFDGMTDHYVSVVAYTQNLSTGATSFRYFDPAPDGTTATARGTSSSNVITQQGSVLKGTFNWGKKENRNFTVTQIRSRK</sequence>
<dbReference type="RefSeq" id="WP_323698312.1">
    <property type="nucleotide sequence ID" value="NZ_JAYGIL010000026.1"/>
</dbReference>
<dbReference type="Gene3D" id="2.180.10.10">
    <property type="entry name" value="RHS repeat-associated core"/>
    <property type="match status" value="1"/>
</dbReference>